<dbReference type="Pfam" id="PF26138">
    <property type="entry name" value="DUF8040"/>
    <property type="match status" value="1"/>
</dbReference>
<evidence type="ECO:0000313" key="3">
    <source>
        <dbReference type="Proteomes" id="UP000325315"/>
    </source>
</evidence>
<name>A0A5B6WZR4_9ROSI</name>
<dbReference type="Proteomes" id="UP000325315">
    <property type="component" value="Unassembled WGS sequence"/>
</dbReference>
<accession>A0A5B6WZR4</accession>
<evidence type="ECO:0000259" key="1">
    <source>
        <dbReference type="Pfam" id="PF26138"/>
    </source>
</evidence>
<protein>
    <submittedName>
        <fullName evidence="2">DDE_4 domain-containing protein</fullName>
    </submittedName>
</protein>
<proteinExistence type="predicted"/>
<dbReference type="InterPro" id="IPR058353">
    <property type="entry name" value="DUF8040"/>
</dbReference>
<gene>
    <name evidence="2" type="ORF">EPI10_030821</name>
</gene>
<sequence>MEVTSSFVFSHFLLMPLLSNKGLKLDYFKFCDILKRKGGLRNTKNLLIDEQITTFLFILYQNNKNKTSRDIVQMSGGTESRYFNKVFVSVIKLKHMLLRKPKPISNDSTDYRAFKWNPHQSTSAT</sequence>
<dbReference type="AlphaFoldDB" id="A0A5B6WZR4"/>
<evidence type="ECO:0000313" key="2">
    <source>
        <dbReference type="EMBL" id="KAA3486963.1"/>
    </source>
</evidence>
<reference evidence="3" key="1">
    <citation type="journal article" date="2019" name="Plant Biotechnol. J.">
        <title>Genome sequencing of the Australian wild diploid species Gossypium australe highlights disease resistance and delayed gland morphogenesis.</title>
        <authorList>
            <person name="Cai Y."/>
            <person name="Cai X."/>
            <person name="Wang Q."/>
            <person name="Wang P."/>
            <person name="Zhang Y."/>
            <person name="Cai C."/>
            <person name="Xu Y."/>
            <person name="Wang K."/>
            <person name="Zhou Z."/>
            <person name="Wang C."/>
            <person name="Geng S."/>
            <person name="Li B."/>
            <person name="Dong Q."/>
            <person name="Hou Y."/>
            <person name="Wang H."/>
            <person name="Ai P."/>
            <person name="Liu Z."/>
            <person name="Yi F."/>
            <person name="Sun M."/>
            <person name="An G."/>
            <person name="Cheng J."/>
            <person name="Zhang Y."/>
            <person name="Shi Q."/>
            <person name="Xie Y."/>
            <person name="Shi X."/>
            <person name="Chang Y."/>
            <person name="Huang F."/>
            <person name="Chen Y."/>
            <person name="Hong S."/>
            <person name="Mi L."/>
            <person name="Sun Q."/>
            <person name="Zhang L."/>
            <person name="Zhou B."/>
            <person name="Peng R."/>
            <person name="Zhang X."/>
            <person name="Liu F."/>
        </authorList>
    </citation>
    <scope>NUCLEOTIDE SEQUENCE [LARGE SCALE GENOMIC DNA]</scope>
    <source>
        <strain evidence="3">cv. PA1801</strain>
    </source>
</reference>
<keyword evidence="3" id="KW-1185">Reference proteome</keyword>
<comment type="caution">
    <text evidence="2">The sequence shown here is derived from an EMBL/GenBank/DDBJ whole genome shotgun (WGS) entry which is preliminary data.</text>
</comment>
<dbReference type="OrthoDB" id="1002434at2759"/>
<dbReference type="EMBL" id="SMMG02000001">
    <property type="protein sequence ID" value="KAA3486963.1"/>
    <property type="molecule type" value="Genomic_DNA"/>
</dbReference>
<organism evidence="2 3">
    <name type="scientific">Gossypium australe</name>
    <dbReference type="NCBI Taxonomy" id="47621"/>
    <lineage>
        <taxon>Eukaryota</taxon>
        <taxon>Viridiplantae</taxon>
        <taxon>Streptophyta</taxon>
        <taxon>Embryophyta</taxon>
        <taxon>Tracheophyta</taxon>
        <taxon>Spermatophyta</taxon>
        <taxon>Magnoliopsida</taxon>
        <taxon>eudicotyledons</taxon>
        <taxon>Gunneridae</taxon>
        <taxon>Pentapetalae</taxon>
        <taxon>rosids</taxon>
        <taxon>malvids</taxon>
        <taxon>Malvales</taxon>
        <taxon>Malvaceae</taxon>
        <taxon>Malvoideae</taxon>
        <taxon>Gossypium</taxon>
    </lineage>
</organism>
<feature type="domain" description="DUF8040" evidence="1">
    <location>
        <begin position="27"/>
        <end position="91"/>
    </location>
</feature>